<dbReference type="EMBL" id="CP048104">
    <property type="protein sequence ID" value="QKG85842.1"/>
    <property type="molecule type" value="Genomic_DNA"/>
</dbReference>
<evidence type="ECO:0000256" key="5">
    <source>
        <dbReference type="ARBA" id="ARBA00022842"/>
    </source>
</evidence>
<reference evidence="7 8" key="1">
    <citation type="submission" date="2020-01" db="EMBL/GenBank/DDBJ databases">
        <authorList>
            <person name="Gulvik C.A."/>
            <person name="Batra D.G."/>
        </authorList>
    </citation>
    <scope>NUCLEOTIDE SEQUENCE [LARGE SCALE GENOMIC DNA]</scope>
    <source>
        <strain evidence="7 8">W9323</strain>
    </source>
</reference>
<keyword evidence="1" id="KW-0436">Ligase</keyword>
<dbReference type="SUPFAM" id="SSF52440">
    <property type="entry name" value="PreATP-grasp domain"/>
    <property type="match status" value="1"/>
</dbReference>
<dbReference type="GO" id="GO:0046872">
    <property type="term" value="F:metal ion binding"/>
    <property type="evidence" value="ECO:0007669"/>
    <property type="project" value="UniProtKB-KW"/>
</dbReference>
<proteinExistence type="predicted"/>
<gene>
    <name evidence="7" type="ORF">GXN76_01015</name>
</gene>
<evidence type="ECO:0000256" key="4">
    <source>
        <dbReference type="ARBA" id="ARBA00022840"/>
    </source>
</evidence>
<dbReference type="SUPFAM" id="SSF56059">
    <property type="entry name" value="Glutathione synthetase ATP-binding domain-like"/>
    <property type="match status" value="1"/>
</dbReference>
<dbReference type="Gene3D" id="3.30.1490.330">
    <property type="match status" value="1"/>
</dbReference>
<dbReference type="Proteomes" id="UP000503088">
    <property type="component" value="Chromosome"/>
</dbReference>
<dbReference type="AlphaFoldDB" id="A0A7D3XS88"/>
<sequence length="409" mass="45966">MDSYIQRRRQLYEPMRQEGIFTWDWCYGQEYGLASLHEISLSFRRELAFASEALGEIFRKVVAVVQQGEDSLLQELGLPEATWEAVRLAIPESVTLIGRFDFAQTPEGLKMLEFNSDTPTGIVEAFYANGQACDFFGVEDPNQGMEQDLQEGFRSLVAGYRQKRDHIVFSALGWHEEDAGTTRYLMDRSRLPAQFVPLEDLQVEEGGLVAKTDDGLLPVDVWFRLHPLEMLVQDRDSDGYPTGVRLLELITAGKVISINPPGAFIAQTKALQALIWNLHEKGQFFSPAEHHIIDTYMLPTYMENRFQGESPYVVKPIFGREGGAVVLHEADGSVMATDGEDAYWDQPMVYQKKAELEQVKTETLKGSFTGHLLWGSFLINGKASAILARIDGPITGNLSYFLPVGLKKT</sequence>
<dbReference type="GO" id="GO:0016874">
    <property type="term" value="F:ligase activity"/>
    <property type="evidence" value="ECO:0007669"/>
    <property type="project" value="UniProtKB-KW"/>
</dbReference>
<organism evidence="7 8">
    <name type="scientific">Kroppenstedtia pulmonis</name>
    <dbReference type="NCBI Taxonomy" id="1380685"/>
    <lineage>
        <taxon>Bacteria</taxon>
        <taxon>Bacillati</taxon>
        <taxon>Bacillota</taxon>
        <taxon>Bacilli</taxon>
        <taxon>Bacillales</taxon>
        <taxon>Thermoactinomycetaceae</taxon>
        <taxon>Kroppenstedtia</taxon>
    </lineage>
</organism>
<evidence type="ECO:0000256" key="1">
    <source>
        <dbReference type="ARBA" id="ARBA00022598"/>
    </source>
</evidence>
<keyword evidence="5" id="KW-0460">Magnesium</keyword>
<keyword evidence="8" id="KW-1185">Reference proteome</keyword>
<dbReference type="Pfam" id="PF03738">
    <property type="entry name" value="GSP_synth"/>
    <property type="match status" value="1"/>
</dbReference>
<evidence type="ECO:0000259" key="6">
    <source>
        <dbReference type="Pfam" id="PF03738"/>
    </source>
</evidence>
<evidence type="ECO:0000313" key="8">
    <source>
        <dbReference type="Proteomes" id="UP000503088"/>
    </source>
</evidence>
<dbReference type="KEGG" id="kpul:GXN76_01015"/>
<protein>
    <submittedName>
        <fullName evidence="7">Glutathionylspermidine synthase family protein</fullName>
    </submittedName>
</protein>
<evidence type="ECO:0000313" key="7">
    <source>
        <dbReference type="EMBL" id="QKG85842.1"/>
    </source>
</evidence>
<evidence type="ECO:0000256" key="2">
    <source>
        <dbReference type="ARBA" id="ARBA00022723"/>
    </source>
</evidence>
<keyword evidence="4" id="KW-0067">ATP-binding</keyword>
<keyword evidence="3" id="KW-0547">Nucleotide-binding</keyword>
<dbReference type="GO" id="GO:0005524">
    <property type="term" value="F:ATP binding"/>
    <property type="evidence" value="ECO:0007669"/>
    <property type="project" value="UniProtKB-KW"/>
</dbReference>
<dbReference type="InterPro" id="IPR005494">
    <property type="entry name" value="GSPS_pre-ATP-grasp-like_dom"/>
</dbReference>
<dbReference type="RefSeq" id="WP_173225031.1">
    <property type="nucleotide sequence ID" value="NZ_CP048104.1"/>
</dbReference>
<name>A0A7D3XS88_9BACL</name>
<keyword evidence="2" id="KW-0479">Metal-binding</keyword>
<evidence type="ECO:0000256" key="3">
    <source>
        <dbReference type="ARBA" id="ARBA00022741"/>
    </source>
</evidence>
<dbReference type="InterPro" id="IPR016185">
    <property type="entry name" value="PreATP-grasp_dom_sf"/>
</dbReference>
<feature type="domain" description="Glutathionylspermidine synthase pre-ATP-grasp-like" evidence="6">
    <location>
        <begin position="36"/>
        <end position="404"/>
    </location>
</feature>
<accession>A0A7D3XS88</accession>